<dbReference type="EMBL" id="ARYH01000001">
    <property type="protein sequence ID" value="KCZ85319.1"/>
    <property type="molecule type" value="Genomic_DNA"/>
</dbReference>
<comment type="similarity">
    <text evidence="1">Belongs to the short-chain dehydrogenases/reductases (SDR) family.</text>
</comment>
<keyword evidence="2" id="KW-0560">Oxidoreductase</keyword>
<dbReference type="InterPro" id="IPR020904">
    <property type="entry name" value="Sc_DH/Rdtase_CS"/>
</dbReference>
<evidence type="ECO:0000256" key="2">
    <source>
        <dbReference type="ARBA" id="ARBA00023002"/>
    </source>
</evidence>
<dbReference type="InterPro" id="IPR036291">
    <property type="entry name" value="NAD(P)-bd_dom_sf"/>
</dbReference>
<dbReference type="Gene3D" id="3.40.50.720">
    <property type="entry name" value="NAD(P)-binding Rossmann-like Domain"/>
    <property type="match status" value="1"/>
</dbReference>
<reference evidence="3 4" key="1">
    <citation type="journal article" date="2014" name="Antonie Van Leeuwenhoek">
        <title>Hyphomonas beringensis sp. nov. and Hyphomonas chukchiensis sp. nov., isolated from surface seawater of the Bering Sea and Chukchi Sea.</title>
        <authorList>
            <person name="Li C."/>
            <person name="Lai Q."/>
            <person name="Li G."/>
            <person name="Dong C."/>
            <person name="Wang J."/>
            <person name="Liao Y."/>
            <person name="Shao Z."/>
        </authorList>
    </citation>
    <scope>NUCLEOTIDE SEQUENCE [LARGE SCALE GENOMIC DNA]</scope>
    <source>
        <strain evidence="3 4">MHS-3</strain>
    </source>
</reference>
<sequence length="261" mass="28027">MIDYTGKVALITGGASGIGKALAMALSERGADVVVADIQEELAKEVAANLPRPGLAIPCDLSKPDASAPLLKEAFDWKGRLDLVCANAGIDRHKRMTKEDFGPETMRMFEVNMFAPFRVAQAYAAVLTGSDVRGRLMITGSENSLSLPHAVKRTHIGAYGATKHGVLIMAEWLREDLGGELMDVHVLMPGGVYTPLIASGIPDPAMIPPEFNVIMPEQCAEIALKGLDLGLFYIPTHAHIGDDIRPRFDGVQDALKQLGLT</sequence>
<dbReference type="GO" id="GO:0016491">
    <property type="term" value="F:oxidoreductase activity"/>
    <property type="evidence" value="ECO:0007669"/>
    <property type="project" value="UniProtKB-KW"/>
</dbReference>
<dbReference type="PANTHER" id="PTHR43669">
    <property type="entry name" value="5-KETO-D-GLUCONATE 5-REDUCTASE"/>
    <property type="match status" value="1"/>
</dbReference>
<comment type="caution">
    <text evidence="3">The sequence shown here is derived from an EMBL/GenBank/DDBJ whole genome shotgun (WGS) entry which is preliminary data.</text>
</comment>
<dbReference type="CDD" id="cd05233">
    <property type="entry name" value="SDR_c"/>
    <property type="match status" value="1"/>
</dbReference>
<gene>
    <name evidence="3" type="ORF">HAD_06540</name>
</gene>
<dbReference type="AlphaFoldDB" id="A0A069E5S1"/>
<dbReference type="Pfam" id="PF00106">
    <property type="entry name" value="adh_short"/>
    <property type="match status" value="1"/>
</dbReference>
<dbReference type="STRING" id="1280949.HAD_06540"/>
<dbReference type="PRINTS" id="PR00081">
    <property type="entry name" value="GDHRDH"/>
</dbReference>
<dbReference type="SUPFAM" id="SSF51735">
    <property type="entry name" value="NAD(P)-binding Rossmann-fold domains"/>
    <property type="match status" value="1"/>
</dbReference>
<protein>
    <submittedName>
        <fullName evidence="3">Dehydrogenase</fullName>
    </submittedName>
</protein>
<dbReference type="RefSeq" id="WP_035570089.1">
    <property type="nucleotide sequence ID" value="NZ_ARYH01000001.1"/>
</dbReference>
<dbReference type="eggNOG" id="COG1028">
    <property type="taxonomic scope" value="Bacteria"/>
</dbReference>
<dbReference type="Proteomes" id="UP000027446">
    <property type="component" value="Unassembled WGS sequence"/>
</dbReference>
<proteinExistence type="inferred from homology"/>
<evidence type="ECO:0000313" key="3">
    <source>
        <dbReference type="EMBL" id="KCZ85319.1"/>
    </source>
</evidence>
<evidence type="ECO:0000256" key="1">
    <source>
        <dbReference type="ARBA" id="ARBA00006484"/>
    </source>
</evidence>
<organism evidence="3 4">
    <name type="scientific">Hyphomonas adhaerens MHS-3</name>
    <dbReference type="NCBI Taxonomy" id="1280949"/>
    <lineage>
        <taxon>Bacteria</taxon>
        <taxon>Pseudomonadati</taxon>
        <taxon>Pseudomonadota</taxon>
        <taxon>Alphaproteobacteria</taxon>
        <taxon>Hyphomonadales</taxon>
        <taxon>Hyphomonadaceae</taxon>
        <taxon>Hyphomonas</taxon>
    </lineage>
</organism>
<dbReference type="PROSITE" id="PS00061">
    <property type="entry name" value="ADH_SHORT"/>
    <property type="match status" value="1"/>
</dbReference>
<accession>A0A069E5S1</accession>
<dbReference type="InterPro" id="IPR002347">
    <property type="entry name" value="SDR_fam"/>
</dbReference>
<keyword evidence="4" id="KW-1185">Reference proteome</keyword>
<dbReference type="OrthoDB" id="210852at2"/>
<dbReference type="PANTHER" id="PTHR43669:SF3">
    <property type="entry name" value="ALCOHOL DEHYDROGENASE, PUTATIVE (AFU_ORTHOLOGUE AFUA_3G03445)-RELATED"/>
    <property type="match status" value="1"/>
</dbReference>
<name>A0A069E5S1_9PROT</name>
<evidence type="ECO:0000313" key="4">
    <source>
        <dbReference type="Proteomes" id="UP000027446"/>
    </source>
</evidence>
<dbReference type="PATRIC" id="fig|1280949.3.peg.1330"/>